<proteinExistence type="predicted"/>
<name>X1FXL5_9ZZZZ</name>
<evidence type="ECO:0000313" key="1">
    <source>
        <dbReference type="EMBL" id="GAH34059.1"/>
    </source>
</evidence>
<accession>X1FXL5</accession>
<reference evidence="1" key="1">
    <citation type="journal article" date="2014" name="Front. Microbiol.">
        <title>High frequency of phylogenetically diverse reductive dehalogenase-homologous genes in deep subseafloor sedimentary metagenomes.</title>
        <authorList>
            <person name="Kawai M."/>
            <person name="Futagami T."/>
            <person name="Toyoda A."/>
            <person name="Takaki Y."/>
            <person name="Nishi S."/>
            <person name="Hori S."/>
            <person name="Arai W."/>
            <person name="Tsubouchi T."/>
            <person name="Morono Y."/>
            <person name="Uchiyama I."/>
            <person name="Ito T."/>
            <person name="Fujiyama A."/>
            <person name="Inagaki F."/>
            <person name="Takami H."/>
        </authorList>
    </citation>
    <scope>NUCLEOTIDE SEQUENCE</scope>
    <source>
        <strain evidence="1">Expedition CK06-06</strain>
    </source>
</reference>
<feature type="non-terminal residue" evidence="1">
    <location>
        <position position="1"/>
    </location>
</feature>
<sequence>TGEGGIPFWSVLASDLNVLSFSAAGPADYAQITNAASLDLDFTTEDFSLAMWIDPDVPGNRYLYSRGLTLQDGWRFFYDTTEALVLGTTTGVTDYFTESVAAAVVVGEWMLAGCTRIGTDVRIYKNGRDVTAVYADHGDPDTSKGEFRP</sequence>
<dbReference type="InterPro" id="IPR013320">
    <property type="entry name" value="ConA-like_dom_sf"/>
</dbReference>
<dbReference type="Pfam" id="PF13385">
    <property type="entry name" value="Laminin_G_3"/>
    <property type="match status" value="1"/>
</dbReference>
<dbReference type="Gene3D" id="2.60.120.200">
    <property type="match status" value="1"/>
</dbReference>
<feature type="non-terminal residue" evidence="1">
    <location>
        <position position="149"/>
    </location>
</feature>
<dbReference type="SUPFAM" id="SSF49899">
    <property type="entry name" value="Concanavalin A-like lectins/glucanases"/>
    <property type="match status" value="1"/>
</dbReference>
<dbReference type="AlphaFoldDB" id="X1FXL5"/>
<gene>
    <name evidence="1" type="ORF">S03H2_25609</name>
</gene>
<protein>
    <submittedName>
        <fullName evidence="1">Uncharacterized protein</fullName>
    </submittedName>
</protein>
<dbReference type="EMBL" id="BARU01014553">
    <property type="protein sequence ID" value="GAH34059.1"/>
    <property type="molecule type" value="Genomic_DNA"/>
</dbReference>
<comment type="caution">
    <text evidence="1">The sequence shown here is derived from an EMBL/GenBank/DDBJ whole genome shotgun (WGS) entry which is preliminary data.</text>
</comment>
<organism evidence="1">
    <name type="scientific">marine sediment metagenome</name>
    <dbReference type="NCBI Taxonomy" id="412755"/>
    <lineage>
        <taxon>unclassified sequences</taxon>
        <taxon>metagenomes</taxon>
        <taxon>ecological metagenomes</taxon>
    </lineage>
</organism>